<evidence type="ECO:0000313" key="5">
    <source>
        <dbReference type="Proteomes" id="UP000199031"/>
    </source>
</evidence>
<evidence type="ECO:0000256" key="1">
    <source>
        <dbReference type="SAM" id="MobiDB-lite"/>
    </source>
</evidence>
<accession>A0A1I5SHK4</accession>
<dbReference type="STRING" id="1465490.SAMN05444277_101754"/>
<sequence length="198" mass="22072">MAKVSKNAKPINLKSSNSYSTAKKNNTKAKDAIHNTKYNRTSPVSNKLQEAAVQYGSMTILNHASKNIFWDEDMYAVPAADKITIIKKGISKRELEAVKQESGLDYDTLSNVLSVSKAKLHSKKGAEKFDQNTSERIMLLADVIAYGQNVFEDKKTFNEWLKTSNTALGGKAPIELMDTIYGIDEVKKEIGRIEYGVF</sequence>
<dbReference type="AlphaFoldDB" id="A0A1I5SHK4"/>
<dbReference type="InterPro" id="IPR011979">
    <property type="entry name" value="Antitox_Xre"/>
</dbReference>
<dbReference type="OrthoDB" id="5770459at2"/>
<dbReference type="GO" id="GO:0003677">
    <property type="term" value="F:DNA binding"/>
    <property type="evidence" value="ECO:0007669"/>
    <property type="project" value="InterPro"/>
</dbReference>
<dbReference type="RefSeq" id="WP_090654592.1">
    <property type="nucleotide sequence ID" value="NZ_FOXQ01000001.1"/>
</dbReference>
<keyword evidence="5" id="KW-1185">Reference proteome</keyword>
<protein>
    <submittedName>
        <fullName evidence="4">Putative toxin-antitoxin system antitoxin component, TIGR02293 family</fullName>
    </submittedName>
</protein>
<feature type="region of interest" description="Disordered" evidence="1">
    <location>
        <begin position="1"/>
        <end position="37"/>
    </location>
</feature>
<feature type="domain" description="Antitoxin Xre/MbcA/ParS-like toxin-binding" evidence="2">
    <location>
        <begin position="148"/>
        <end position="196"/>
    </location>
</feature>
<dbReference type="InterPro" id="IPR024467">
    <property type="entry name" value="Xre/MbcA/ParS-like_toxin-bd"/>
</dbReference>
<dbReference type="NCBIfam" id="TIGR02293">
    <property type="entry name" value="TAS_TIGR02293"/>
    <property type="match status" value="1"/>
</dbReference>
<dbReference type="Proteomes" id="UP000199031">
    <property type="component" value="Unassembled WGS sequence"/>
</dbReference>
<name>A0A1I5SHK4_9BACT</name>
<proteinExistence type="predicted"/>
<dbReference type="Pfam" id="PF09722">
    <property type="entry name" value="Xre_MbcA_ParS_C"/>
    <property type="match status" value="1"/>
</dbReference>
<dbReference type="InterPro" id="IPR046847">
    <property type="entry name" value="Xre-like_HTH"/>
</dbReference>
<gene>
    <name evidence="4" type="ORF">SAMN05444277_101754</name>
</gene>
<evidence type="ECO:0000313" key="4">
    <source>
        <dbReference type="EMBL" id="SFP69846.1"/>
    </source>
</evidence>
<dbReference type="EMBL" id="FOXQ01000001">
    <property type="protein sequence ID" value="SFP69846.1"/>
    <property type="molecule type" value="Genomic_DNA"/>
</dbReference>
<reference evidence="4 5" key="1">
    <citation type="submission" date="2016-10" db="EMBL/GenBank/DDBJ databases">
        <authorList>
            <person name="de Groot N.N."/>
        </authorList>
    </citation>
    <scope>NUCLEOTIDE SEQUENCE [LARGE SCALE GENOMIC DNA]</scope>
    <source>
        <strain evidence="4 5">DSM 28286</strain>
    </source>
</reference>
<feature type="domain" description="Antitoxin Xre-like helix-turn-helix" evidence="3">
    <location>
        <begin position="83"/>
        <end position="141"/>
    </location>
</feature>
<organism evidence="4 5">
    <name type="scientific">Parafilimonas terrae</name>
    <dbReference type="NCBI Taxonomy" id="1465490"/>
    <lineage>
        <taxon>Bacteria</taxon>
        <taxon>Pseudomonadati</taxon>
        <taxon>Bacteroidota</taxon>
        <taxon>Chitinophagia</taxon>
        <taxon>Chitinophagales</taxon>
        <taxon>Chitinophagaceae</taxon>
        <taxon>Parafilimonas</taxon>
    </lineage>
</organism>
<dbReference type="Pfam" id="PF20432">
    <property type="entry name" value="Xre-like-HTH"/>
    <property type="match status" value="1"/>
</dbReference>
<evidence type="ECO:0000259" key="3">
    <source>
        <dbReference type="Pfam" id="PF20432"/>
    </source>
</evidence>
<evidence type="ECO:0000259" key="2">
    <source>
        <dbReference type="Pfam" id="PF09722"/>
    </source>
</evidence>